<dbReference type="InterPro" id="IPR019196">
    <property type="entry name" value="ABC_transp_unknown"/>
</dbReference>
<dbReference type="InterPro" id="IPR029062">
    <property type="entry name" value="Class_I_gatase-like"/>
</dbReference>
<protein>
    <recommendedName>
        <fullName evidence="2">ABC-type uncharacterized transport system domain-containing protein</fullName>
    </recommendedName>
</protein>
<organism evidence="3">
    <name type="scientific">Magnetococcus massalia (strain MO-1)</name>
    <dbReference type="NCBI Taxonomy" id="451514"/>
    <lineage>
        <taxon>Bacteria</taxon>
        <taxon>Pseudomonadati</taxon>
        <taxon>Pseudomonadota</taxon>
        <taxon>Magnetococcia</taxon>
        <taxon>Magnetococcales</taxon>
        <taxon>Magnetococcaceae</taxon>
        <taxon>Magnetococcus</taxon>
    </lineage>
</organism>
<keyword evidence="1" id="KW-1133">Transmembrane helix</keyword>
<evidence type="ECO:0000256" key="1">
    <source>
        <dbReference type="SAM" id="Phobius"/>
    </source>
</evidence>
<reference evidence="3" key="1">
    <citation type="submission" date="2015-04" db="EMBL/GenBank/DDBJ databases">
        <authorList>
            <person name="Syromyatnikov M.Y."/>
            <person name="Popov V.N."/>
        </authorList>
    </citation>
    <scope>NUCLEOTIDE SEQUENCE</scope>
    <source>
        <strain evidence="3">MO-1</strain>
    </source>
</reference>
<sequence length="448" mass="49499">MEFSRKQRMQMGLQLWSRLLLILLLAVVIAYGSHRFDRQWDLTANQRHTLAQQSIQAIHAFPNGLTATIYVEEAADKQSPLRRLLDRYALHNKQMKIGAVDPDLDPGAAAKDGVQRVGQLVLRAGERRELVAEPTEEGITNALIRLAKTSKKRIRFLSGHGEHTLQAGERLGYSGVVTKLQEEGYDVATLELAKEAEGKVPEGVDVVILAGPRAPLFPHELAGLTAWWQAGGKLLLMLDPETDGGLQTLFAEYGITLQEGMVIDAGAQIMGNRPTTPLITEYDQEHPIMKALSNVPFLVTARGIAMDRSSVGPWQRSRLLAGAQQGWLERGSLTGGEVSFDPQQDVEGPILMGVTVKHEKRRLVLLADSDFAADAFARYPANGELMLNTVRWLAEDEDLIAIKPKKMVDAGLDISSDGITLLFILYVGVVPLLLLTTGGLIWWRRRQR</sequence>
<proteinExistence type="predicted"/>
<evidence type="ECO:0000259" key="2">
    <source>
        <dbReference type="Pfam" id="PF09822"/>
    </source>
</evidence>
<dbReference type="EMBL" id="LO017727">
    <property type="protein sequence ID" value="CRH04823.1"/>
    <property type="molecule type" value="Genomic_DNA"/>
</dbReference>
<name>A0A1S7LEI5_MAGMO</name>
<keyword evidence="1" id="KW-0812">Transmembrane</keyword>
<gene>
    <name evidence="3" type="ORF">MAGMO_0619</name>
</gene>
<accession>A0A1S7LEI5</accession>
<feature type="transmembrane region" description="Helical" evidence="1">
    <location>
        <begin position="421"/>
        <end position="443"/>
    </location>
</feature>
<dbReference type="SUPFAM" id="SSF52317">
    <property type="entry name" value="Class I glutamine amidotransferase-like"/>
    <property type="match status" value="1"/>
</dbReference>
<keyword evidence="1" id="KW-0472">Membrane</keyword>
<feature type="domain" description="ABC-type uncharacterised transport system" evidence="2">
    <location>
        <begin position="151"/>
        <end position="297"/>
    </location>
</feature>
<dbReference type="AlphaFoldDB" id="A0A1S7LEI5"/>
<dbReference type="Pfam" id="PF09822">
    <property type="entry name" value="ABC_transp_aux"/>
    <property type="match status" value="1"/>
</dbReference>
<evidence type="ECO:0000313" key="3">
    <source>
        <dbReference type="EMBL" id="CRH04823.1"/>
    </source>
</evidence>